<accession>A0AAD9ZBZ9</accession>
<protein>
    <submittedName>
        <fullName evidence="1">Uncharacterized protein</fullName>
    </submittedName>
</protein>
<evidence type="ECO:0000313" key="1">
    <source>
        <dbReference type="EMBL" id="KAK3174893.1"/>
    </source>
</evidence>
<comment type="caution">
    <text evidence="1">The sequence shown here is derived from an EMBL/GenBank/DDBJ whole genome shotgun (WGS) entry which is preliminary data.</text>
</comment>
<dbReference type="AlphaFoldDB" id="A0AAD9ZBZ9"/>
<proteinExistence type="predicted"/>
<evidence type="ECO:0000313" key="2">
    <source>
        <dbReference type="Proteomes" id="UP001276659"/>
    </source>
</evidence>
<reference evidence="1" key="1">
    <citation type="submission" date="2022-11" db="EMBL/GenBank/DDBJ databases">
        <title>Chromosomal genome sequence assembly and mating type (MAT) locus characterization of the leprose asexual lichenized fungus Lepraria neglecta (Nyl.) Erichsen.</title>
        <authorList>
            <person name="Allen J.L."/>
            <person name="Pfeffer B."/>
        </authorList>
    </citation>
    <scope>NUCLEOTIDE SEQUENCE</scope>
    <source>
        <strain evidence="1">Allen 5258</strain>
    </source>
</reference>
<name>A0AAD9ZBZ9_9LECA</name>
<keyword evidence="2" id="KW-1185">Reference proteome</keyword>
<sequence>MSLLGRQLHACKDLYEESLKRCSNQEAQRLLLPGTMIPRSLQTQSFIYVEPKLYGDTFAARMRGGDWRNVCLTMDVALRLKPSQPQYRILQSVVKNRPLHEAYQVFFIICQAGGWIRGKEFRGLLDCIDVFGAFLTSARTKSAKFDERHLECLVRRAASVIPRRLVEQGGVDGALERLLINLYSVILERSATAGILPAASFFGSAIASSGRLQNLSLLEQALDHTRRHNLAPSHTFFECFLTGAENFGDSAMVKRAWKFLVDSGRSAGHALKRPDWTPKIPSWTGKTDSKIYPDHDQLRIWVKKGDHGARLVKEAKYRGIRPVRYSRSASPINNVDARRKIKVFIRDTDVLLQDALSPKVSMDISMIQPSISQWPTVVPEEWQRNLYDEMSSNSSDILPPGALNESSDRTVSPTGISFADLRYRDWKTINSLLMQAEAFESRPERSKTSGYKKSPWAAADPNLVTRFEDGSTRPHHSPWLLEHLDDIRMEGTKQYTEQEWRDKILNLQSPNYRPPETRQVL</sequence>
<dbReference type="EMBL" id="JASNWA010000006">
    <property type="protein sequence ID" value="KAK3174893.1"/>
    <property type="molecule type" value="Genomic_DNA"/>
</dbReference>
<organism evidence="1 2">
    <name type="scientific">Lepraria neglecta</name>
    <dbReference type="NCBI Taxonomy" id="209136"/>
    <lineage>
        <taxon>Eukaryota</taxon>
        <taxon>Fungi</taxon>
        <taxon>Dikarya</taxon>
        <taxon>Ascomycota</taxon>
        <taxon>Pezizomycotina</taxon>
        <taxon>Lecanoromycetes</taxon>
        <taxon>OSLEUM clade</taxon>
        <taxon>Lecanoromycetidae</taxon>
        <taxon>Lecanorales</taxon>
        <taxon>Lecanorineae</taxon>
        <taxon>Stereocaulaceae</taxon>
        <taxon>Lepraria</taxon>
    </lineage>
</organism>
<gene>
    <name evidence="1" type="ORF">OEA41_002139</name>
</gene>
<dbReference type="Proteomes" id="UP001276659">
    <property type="component" value="Unassembled WGS sequence"/>
</dbReference>